<evidence type="ECO:0000256" key="1">
    <source>
        <dbReference type="ARBA" id="ARBA00006484"/>
    </source>
</evidence>
<comment type="caution">
    <text evidence="3">The sequence shown here is derived from an EMBL/GenBank/DDBJ whole genome shotgun (WGS) entry which is preliminary data.</text>
</comment>
<dbReference type="PANTHER" id="PTHR24321:SF8">
    <property type="entry name" value="ESTRADIOL 17-BETA-DEHYDROGENASE 8-RELATED"/>
    <property type="match status" value="1"/>
</dbReference>
<protein>
    <submittedName>
        <fullName evidence="3">SDR family oxidoreductase</fullName>
    </submittedName>
</protein>
<dbReference type="GO" id="GO:0016491">
    <property type="term" value="F:oxidoreductase activity"/>
    <property type="evidence" value="ECO:0007669"/>
    <property type="project" value="UniProtKB-KW"/>
</dbReference>
<dbReference type="CDD" id="cd05233">
    <property type="entry name" value="SDR_c"/>
    <property type="match status" value="1"/>
</dbReference>
<dbReference type="PRINTS" id="PR00081">
    <property type="entry name" value="GDHRDH"/>
</dbReference>
<dbReference type="InterPro" id="IPR020904">
    <property type="entry name" value="Sc_DH/Rdtase_CS"/>
</dbReference>
<keyword evidence="2" id="KW-0560">Oxidoreductase</keyword>
<organism evidence="3 4">
    <name type="scientific">Nocardia uniformis</name>
    <dbReference type="NCBI Taxonomy" id="53432"/>
    <lineage>
        <taxon>Bacteria</taxon>
        <taxon>Bacillati</taxon>
        <taxon>Actinomycetota</taxon>
        <taxon>Actinomycetes</taxon>
        <taxon>Mycobacteriales</taxon>
        <taxon>Nocardiaceae</taxon>
        <taxon>Nocardia</taxon>
    </lineage>
</organism>
<proteinExistence type="inferred from homology"/>
<dbReference type="Gene3D" id="3.40.50.720">
    <property type="entry name" value="NAD(P)-binding Rossmann-like Domain"/>
    <property type="match status" value="1"/>
</dbReference>
<comment type="similarity">
    <text evidence="1">Belongs to the short-chain dehydrogenases/reductases (SDR) family.</text>
</comment>
<dbReference type="EMBL" id="JABELX010000011">
    <property type="protein sequence ID" value="NNH73690.1"/>
    <property type="molecule type" value="Genomic_DNA"/>
</dbReference>
<dbReference type="SUPFAM" id="SSF51735">
    <property type="entry name" value="NAD(P)-binding Rossmann-fold domains"/>
    <property type="match status" value="1"/>
</dbReference>
<accession>A0A849CBH1</accession>
<dbReference type="InterPro" id="IPR002347">
    <property type="entry name" value="SDR_fam"/>
</dbReference>
<keyword evidence="4" id="KW-1185">Reference proteome</keyword>
<sequence>MTIQQRFTGRVCVVTGAASGIGAAVATALSREGAQVWRLDRRQGPGIIRCDVTNHQDVENAQRTVLAETPVVHHIYNGVGILPPRGGVPLEDEDVAEWNQVFDTNVIGMLRILKAFGRALDSTGCASVVNMSSDQSLVPHGDALSYAASKAAVNSLTVGLAKQWVGRRTRVNAVAPGAVRTGFIDEIAGSGERRDSMHDHADRVLPLGLADPATTAALVLFLLSDDARHITGEVWRCDSAQTLLGVRF</sequence>
<evidence type="ECO:0000313" key="4">
    <source>
        <dbReference type="Proteomes" id="UP000586827"/>
    </source>
</evidence>
<reference evidence="3 4" key="1">
    <citation type="submission" date="2020-05" db="EMBL/GenBank/DDBJ databases">
        <title>MicrobeNet Type strains.</title>
        <authorList>
            <person name="Nicholson A.C."/>
        </authorList>
    </citation>
    <scope>NUCLEOTIDE SEQUENCE [LARGE SCALE GENOMIC DNA]</scope>
    <source>
        <strain evidence="3 4">JCM 3224</strain>
    </source>
</reference>
<dbReference type="Pfam" id="PF13561">
    <property type="entry name" value="adh_short_C2"/>
    <property type="match status" value="1"/>
</dbReference>
<dbReference type="AlphaFoldDB" id="A0A849CBH1"/>
<evidence type="ECO:0000256" key="2">
    <source>
        <dbReference type="ARBA" id="ARBA00023002"/>
    </source>
</evidence>
<evidence type="ECO:0000313" key="3">
    <source>
        <dbReference type="EMBL" id="NNH73690.1"/>
    </source>
</evidence>
<dbReference type="PANTHER" id="PTHR24321">
    <property type="entry name" value="DEHYDROGENASES, SHORT CHAIN"/>
    <property type="match status" value="1"/>
</dbReference>
<dbReference type="PROSITE" id="PS00061">
    <property type="entry name" value="ADH_SHORT"/>
    <property type="match status" value="1"/>
</dbReference>
<dbReference type="Proteomes" id="UP000586827">
    <property type="component" value="Unassembled WGS sequence"/>
</dbReference>
<dbReference type="RefSeq" id="WP_067522070.1">
    <property type="nucleotide sequence ID" value="NZ_JABELX010000011.1"/>
</dbReference>
<dbReference type="InterPro" id="IPR036291">
    <property type="entry name" value="NAD(P)-bd_dom_sf"/>
</dbReference>
<name>A0A849CBH1_9NOCA</name>
<gene>
    <name evidence="3" type="ORF">HLB23_28205</name>
</gene>